<dbReference type="InterPro" id="IPR013155">
    <property type="entry name" value="M/V/L/I-tRNA-synth_anticd-bd"/>
</dbReference>
<comment type="caution">
    <text evidence="14">The sequence shown here is derived from an EMBL/GenBank/DDBJ whole genome shotgun (WGS) entry which is preliminary data.</text>
</comment>
<dbReference type="PRINTS" id="PR00985">
    <property type="entry name" value="TRNASYNTHLEU"/>
</dbReference>
<dbReference type="InterPro" id="IPR001412">
    <property type="entry name" value="aa-tRNA-synth_I_CS"/>
</dbReference>
<reference evidence="14" key="1">
    <citation type="submission" date="2020-10" db="EMBL/GenBank/DDBJ databases">
        <authorList>
            <person name="Gilroy R."/>
        </authorList>
    </citation>
    <scope>NUCLEOTIDE SEQUENCE</scope>
    <source>
        <strain evidence="14">B3-1481</strain>
    </source>
</reference>
<evidence type="ECO:0000259" key="11">
    <source>
        <dbReference type="Pfam" id="PF00133"/>
    </source>
</evidence>
<organism evidence="14 15">
    <name type="scientific">Candidatus Cryptobacteroides avistercoris</name>
    <dbReference type="NCBI Taxonomy" id="2840758"/>
    <lineage>
        <taxon>Bacteria</taxon>
        <taxon>Pseudomonadati</taxon>
        <taxon>Bacteroidota</taxon>
        <taxon>Bacteroidia</taxon>
        <taxon>Bacteroidales</taxon>
        <taxon>Candidatus Cryptobacteroides</taxon>
    </lineage>
</organism>
<dbReference type="InterPro" id="IPR009008">
    <property type="entry name" value="Val/Leu/Ile-tRNA-synth_edit"/>
</dbReference>
<feature type="domain" description="Aminoacyl-tRNA synthetase class Ia" evidence="11">
    <location>
        <begin position="12"/>
        <end position="144"/>
    </location>
</feature>
<dbReference type="CDD" id="cd07958">
    <property type="entry name" value="Anticodon_Ia_Leu_BEm"/>
    <property type="match status" value="1"/>
</dbReference>
<dbReference type="NCBIfam" id="TIGR00396">
    <property type="entry name" value="leuS_bact"/>
    <property type="match status" value="1"/>
</dbReference>
<keyword evidence="3 9" id="KW-0436">Ligase</keyword>
<dbReference type="GO" id="GO:0004823">
    <property type="term" value="F:leucine-tRNA ligase activity"/>
    <property type="evidence" value="ECO:0007669"/>
    <property type="project" value="UniProtKB-UniRule"/>
</dbReference>
<dbReference type="SUPFAM" id="SSF50677">
    <property type="entry name" value="ValRS/IleRS/LeuRS editing domain"/>
    <property type="match status" value="1"/>
</dbReference>
<feature type="domain" description="Leucyl-tRNA synthetase editing" evidence="13">
    <location>
        <begin position="266"/>
        <end position="448"/>
    </location>
</feature>
<evidence type="ECO:0000256" key="2">
    <source>
        <dbReference type="ARBA" id="ARBA00022490"/>
    </source>
</evidence>
<gene>
    <name evidence="9" type="primary">leuS</name>
    <name evidence="14" type="ORF">IAB76_03560</name>
</gene>
<dbReference type="FunFam" id="1.10.730.10:FF:000011">
    <property type="entry name" value="Leucine--tRNA ligase chloroplastic/mitochondrial"/>
    <property type="match status" value="1"/>
</dbReference>
<dbReference type="PROSITE" id="PS00178">
    <property type="entry name" value="AA_TRNA_LIGASE_I"/>
    <property type="match status" value="1"/>
</dbReference>
<dbReference type="Pfam" id="PF08264">
    <property type="entry name" value="Anticodon_1"/>
    <property type="match status" value="1"/>
</dbReference>
<comment type="subcellular location">
    <subcellularLocation>
        <location evidence="9">Cytoplasm</location>
    </subcellularLocation>
</comment>
<feature type="binding site" evidence="9">
    <location>
        <position position="688"/>
    </location>
    <ligand>
        <name>ATP</name>
        <dbReference type="ChEBI" id="CHEBI:30616"/>
    </ligand>
</feature>
<dbReference type="InterPro" id="IPR002302">
    <property type="entry name" value="Leu-tRNA-ligase"/>
</dbReference>
<dbReference type="PANTHER" id="PTHR43740">
    <property type="entry name" value="LEUCYL-TRNA SYNTHETASE"/>
    <property type="match status" value="1"/>
</dbReference>
<dbReference type="FunFam" id="3.40.50.620:FF:000056">
    <property type="entry name" value="Leucine--tRNA ligase"/>
    <property type="match status" value="1"/>
</dbReference>
<name>A0A9D9IWX0_9BACT</name>
<dbReference type="FunFam" id="3.40.50.620:FF:000060">
    <property type="entry name" value="Leucine--tRNA ligase"/>
    <property type="match status" value="1"/>
</dbReference>
<dbReference type="CDD" id="cd00812">
    <property type="entry name" value="LeuRS_core"/>
    <property type="match status" value="1"/>
</dbReference>
<reference evidence="14" key="2">
    <citation type="journal article" date="2021" name="PeerJ">
        <title>Extensive microbial diversity within the chicken gut microbiome revealed by metagenomics and culture.</title>
        <authorList>
            <person name="Gilroy R."/>
            <person name="Ravi A."/>
            <person name="Getino M."/>
            <person name="Pursley I."/>
            <person name="Horton D.L."/>
            <person name="Alikhan N.F."/>
            <person name="Baker D."/>
            <person name="Gharbi K."/>
            <person name="Hall N."/>
            <person name="Watson M."/>
            <person name="Adriaenssens E.M."/>
            <person name="Foster-Nyarko E."/>
            <person name="Jarju S."/>
            <person name="Secka A."/>
            <person name="Antonio M."/>
            <person name="Oren A."/>
            <person name="Chaudhuri R.R."/>
            <person name="La Ragione R."/>
            <person name="Hildebrand F."/>
            <person name="Pallen M.J."/>
        </authorList>
    </citation>
    <scope>NUCLEOTIDE SEQUENCE</scope>
    <source>
        <strain evidence="14">B3-1481</strain>
    </source>
</reference>
<feature type="short sequence motif" description="'KMSKS' region" evidence="9">
    <location>
        <begin position="685"/>
        <end position="689"/>
    </location>
</feature>
<evidence type="ECO:0000313" key="15">
    <source>
        <dbReference type="Proteomes" id="UP000823769"/>
    </source>
</evidence>
<dbReference type="EC" id="6.1.1.4" evidence="9"/>
<comment type="caution">
    <text evidence="9">Lacks conserved residue(s) required for the propagation of feature annotation.</text>
</comment>
<evidence type="ECO:0000256" key="3">
    <source>
        <dbReference type="ARBA" id="ARBA00022598"/>
    </source>
</evidence>
<comment type="similarity">
    <text evidence="1 9 10">Belongs to the class-I aminoacyl-tRNA synthetase family.</text>
</comment>
<evidence type="ECO:0000313" key="14">
    <source>
        <dbReference type="EMBL" id="MBO8480173.1"/>
    </source>
</evidence>
<dbReference type="InterPro" id="IPR002300">
    <property type="entry name" value="aa-tRNA-synth_Ia"/>
</dbReference>
<keyword evidence="7 9" id="KW-0030">Aminoacyl-tRNA synthetase</keyword>
<evidence type="ECO:0000259" key="13">
    <source>
        <dbReference type="Pfam" id="PF13603"/>
    </source>
</evidence>
<dbReference type="Proteomes" id="UP000823769">
    <property type="component" value="Unassembled WGS sequence"/>
</dbReference>
<protein>
    <recommendedName>
        <fullName evidence="9">Leucine--tRNA ligase</fullName>
        <ecNumber evidence="9">6.1.1.4</ecNumber>
    </recommendedName>
    <alternativeName>
        <fullName evidence="9">Leucyl-tRNA synthetase</fullName>
        <shortName evidence="9">LeuRS</shortName>
    </alternativeName>
</protein>
<evidence type="ECO:0000259" key="12">
    <source>
        <dbReference type="Pfam" id="PF08264"/>
    </source>
</evidence>
<sequence>MDYDFKAIESKWQARWAADREFKAEVDPSRPKYYVLDMFPYPSGAGLHVGHPLGYIASDIFARYKRLKGFNVLHPMGYDAFGLPAEQYAIQTGQHPEVTTTRNIERYRGQLDRIGFSYDWDREVRTCDPSFYKWTQWAFLKMFDSWYDPDLNKARPISELVEKIASEGYGDVTPEQWAAASEKEKSDILMGYRIAYQGETSVNWCEGLGTVLANDEVKDGLSVRGGYPVEQKKMTQWQLRVSAYAERLLDSLDSLDWSDSLKEMQRNWIGRSEGTEMIFDTVCDGRHLPVTIFTTRADTVFGVTFMVLAPESELVSQLTSEDRREEVEQYVRAAAKKTERERISETKSVTGVFTGAYGINPLNGKKVPVWVSEYVLAGYGTGAIMAVPAHDSRDYAFAKKFGLPIIPLIEGCDVSEQSFDAKDGIMCNSGFLDGMTVKEAIEAAKDYVEAHGLGRRKVNYRLRDAIFSRQRYWGEPFPIYYKDGIPTPLPESELPLRLPEIDSYKPSPDGEPPLARAKDWTYKGYPLEKNTMPGFAGSSAYYLRYMDPHNDEALVGEEADRYWRCVDLYVGGTEHATGHLIYSRFWNKFLYDLGYVCEDEPFRKLVNQGMIQGRSSFVYRIVGTNTFVSAGLRDGYETTEIHVDISLVRNDRLDIEAFRKWRPEYADAEFVLENGEYVCGWAVEKMSKSMYNVVNPDDICETYGADTLRLYEMFLGPVEQSKPWDTKGIDGVNRFLKKFWRLFHDRDNWLVTDEKATAAELKILHKLIGKEQEDIENFSFNTTVSAFMIAVNELGALKCSKREILEPMVVLLSPFAPHIAEELWHQLGHDDSVTYASFPEYRPALAADDSVTYPVQFNGKMRFTVELPRSAAPAEVEAAVRGMEQTARWTEGKSIVKIIVVPGRIINIVVK</sequence>
<dbReference type="Gene3D" id="1.10.730.10">
    <property type="entry name" value="Isoleucyl-tRNA Synthetase, Domain 1"/>
    <property type="match status" value="1"/>
</dbReference>
<evidence type="ECO:0000256" key="8">
    <source>
        <dbReference type="ARBA" id="ARBA00047469"/>
    </source>
</evidence>
<dbReference type="InterPro" id="IPR025709">
    <property type="entry name" value="Leu_tRNA-synth_edit"/>
</dbReference>
<keyword evidence="6 9" id="KW-0648">Protein biosynthesis</keyword>
<dbReference type="EMBL" id="JADILW010000054">
    <property type="protein sequence ID" value="MBO8480173.1"/>
    <property type="molecule type" value="Genomic_DNA"/>
</dbReference>
<dbReference type="SUPFAM" id="SSF47323">
    <property type="entry name" value="Anticodon-binding domain of a subclass of class I aminoacyl-tRNA synthetases"/>
    <property type="match status" value="1"/>
</dbReference>
<keyword evidence="5 9" id="KW-0067">ATP-binding</keyword>
<keyword evidence="4 9" id="KW-0547">Nucleotide-binding</keyword>
<accession>A0A9D9IWX0</accession>
<dbReference type="InterPro" id="IPR009080">
    <property type="entry name" value="tRNAsynth_Ia_anticodon-bd"/>
</dbReference>
<dbReference type="PANTHER" id="PTHR43740:SF2">
    <property type="entry name" value="LEUCINE--TRNA LIGASE, MITOCHONDRIAL"/>
    <property type="match status" value="1"/>
</dbReference>
<dbReference type="Pfam" id="PF13603">
    <property type="entry name" value="tRNA-synt_1_2"/>
    <property type="match status" value="1"/>
</dbReference>
<proteinExistence type="inferred from homology"/>
<evidence type="ECO:0000256" key="4">
    <source>
        <dbReference type="ARBA" id="ARBA00022741"/>
    </source>
</evidence>
<feature type="domain" description="Methionyl/Valyl/Leucyl/Isoleucyl-tRNA synthetase anticodon-binding" evidence="12">
    <location>
        <begin position="761"/>
        <end position="875"/>
    </location>
</feature>
<evidence type="ECO:0000256" key="1">
    <source>
        <dbReference type="ARBA" id="ARBA00005594"/>
    </source>
</evidence>
<comment type="catalytic activity">
    <reaction evidence="8 9">
        <text>tRNA(Leu) + L-leucine + ATP = L-leucyl-tRNA(Leu) + AMP + diphosphate</text>
        <dbReference type="Rhea" id="RHEA:11688"/>
        <dbReference type="Rhea" id="RHEA-COMP:9613"/>
        <dbReference type="Rhea" id="RHEA-COMP:9622"/>
        <dbReference type="ChEBI" id="CHEBI:30616"/>
        <dbReference type="ChEBI" id="CHEBI:33019"/>
        <dbReference type="ChEBI" id="CHEBI:57427"/>
        <dbReference type="ChEBI" id="CHEBI:78442"/>
        <dbReference type="ChEBI" id="CHEBI:78494"/>
        <dbReference type="ChEBI" id="CHEBI:456215"/>
        <dbReference type="EC" id="6.1.1.4"/>
    </reaction>
</comment>
<evidence type="ECO:0000256" key="5">
    <source>
        <dbReference type="ARBA" id="ARBA00022840"/>
    </source>
</evidence>
<keyword evidence="2 9" id="KW-0963">Cytoplasm</keyword>
<evidence type="ECO:0000256" key="10">
    <source>
        <dbReference type="RuleBase" id="RU363035"/>
    </source>
</evidence>
<evidence type="ECO:0000256" key="6">
    <source>
        <dbReference type="ARBA" id="ARBA00022917"/>
    </source>
</evidence>
<dbReference type="Pfam" id="PF00133">
    <property type="entry name" value="tRNA-synt_1"/>
    <property type="match status" value="1"/>
</dbReference>
<dbReference type="GO" id="GO:0002161">
    <property type="term" value="F:aminoacyl-tRNA deacylase activity"/>
    <property type="evidence" value="ECO:0007669"/>
    <property type="project" value="InterPro"/>
</dbReference>
<evidence type="ECO:0000256" key="7">
    <source>
        <dbReference type="ARBA" id="ARBA00023146"/>
    </source>
</evidence>
<dbReference type="GO" id="GO:0005829">
    <property type="term" value="C:cytosol"/>
    <property type="evidence" value="ECO:0007669"/>
    <property type="project" value="TreeGrafter"/>
</dbReference>
<dbReference type="AlphaFoldDB" id="A0A9D9IWX0"/>
<dbReference type="HAMAP" id="MF_00049_B">
    <property type="entry name" value="Leu_tRNA_synth_B"/>
    <property type="match status" value="1"/>
</dbReference>
<dbReference type="Gene3D" id="3.40.50.620">
    <property type="entry name" value="HUPs"/>
    <property type="match status" value="3"/>
</dbReference>
<evidence type="ECO:0000256" key="9">
    <source>
        <dbReference type="HAMAP-Rule" id="MF_00049"/>
    </source>
</evidence>
<dbReference type="SUPFAM" id="SSF52374">
    <property type="entry name" value="Nucleotidylyl transferase"/>
    <property type="match status" value="1"/>
</dbReference>
<dbReference type="GO" id="GO:0006429">
    <property type="term" value="P:leucyl-tRNA aminoacylation"/>
    <property type="evidence" value="ECO:0007669"/>
    <property type="project" value="UniProtKB-UniRule"/>
</dbReference>
<dbReference type="InterPro" id="IPR014729">
    <property type="entry name" value="Rossmann-like_a/b/a_fold"/>
</dbReference>
<dbReference type="GO" id="GO:0005524">
    <property type="term" value="F:ATP binding"/>
    <property type="evidence" value="ECO:0007669"/>
    <property type="project" value="UniProtKB-UniRule"/>
</dbReference>